<dbReference type="InterPro" id="IPR045168">
    <property type="entry name" value="YTH_prot"/>
</dbReference>
<feature type="domain" description="YTH" evidence="2">
    <location>
        <begin position="214"/>
        <end position="348"/>
    </location>
</feature>
<protein>
    <recommendedName>
        <fullName evidence="2">YTH domain-containing protein</fullName>
    </recommendedName>
</protein>
<dbReference type="PANTHER" id="PTHR12357:SF3">
    <property type="entry name" value="YTH DOMAIN-CONTAINING PROTEIN 1"/>
    <property type="match status" value="1"/>
</dbReference>
<proteinExistence type="predicted"/>
<gene>
    <name evidence="3" type="ORF">JX265_001165</name>
</gene>
<dbReference type="GO" id="GO:1990247">
    <property type="term" value="F:N6-methyladenosine-containing RNA reader activity"/>
    <property type="evidence" value="ECO:0007669"/>
    <property type="project" value="TreeGrafter"/>
</dbReference>
<dbReference type="GO" id="GO:0000381">
    <property type="term" value="P:regulation of alternative mRNA splicing, via spliceosome"/>
    <property type="evidence" value="ECO:0007669"/>
    <property type="project" value="TreeGrafter"/>
</dbReference>
<accession>A0A9P9WXA2</accession>
<evidence type="ECO:0000259" key="2">
    <source>
        <dbReference type="PROSITE" id="PS50882"/>
    </source>
</evidence>
<dbReference type="GO" id="GO:0003729">
    <property type="term" value="F:mRNA binding"/>
    <property type="evidence" value="ECO:0007669"/>
    <property type="project" value="TreeGrafter"/>
</dbReference>
<feature type="compositionally biased region" description="Low complexity" evidence="1">
    <location>
        <begin position="92"/>
        <end position="101"/>
    </location>
</feature>
<dbReference type="Proteomes" id="UP000829685">
    <property type="component" value="Unassembled WGS sequence"/>
</dbReference>
<name>A0A9P9WXA2_9PEZI</name>
<dbReference type="PANTHER" id="PTHR12357">
    <property type="entry name" value="YTH YT521-B HOMOLOGY DOMAIN-CONTAINING"/>
    <property type="match status" value="1"/>
</dbReference>
<evidence type="ECO:0000313" key="4">
    <source>
        <dbReference type="Proteomes" id="UP000829685"/>
    </source>
</evidence>
<dbReference type="AlphaFoldDB" id="A0A9P9WXA2"/>
<dbReference type="InterPro" id="IPR007275">
    <property type="entry name" value="YTH_domain"/>
</dbReference>
<dbReference type="EMBL" id="JAFIMR010000002">
    <property type="protein sequence ID" value="KAI1880925.1"/>
    <property type="molecule type" value="Genomic_DNA"/>
</dbReference>
<dbReference type="PROSITE" id="PS50882">
    <property type="entry name" value="YTH"/>
    <property type="match status" value="1"/>
</dbReference>
<feature type="compositionally biased region" description="Polar residues" evidence="1">
    <location>
        <begin position="112"/>
        <end position="131"/>
    </location>
</feature>
<dbReference type="GO" id="GO:0000398">
    <property type="term" value="P:mRNA splicing, via spliceosome"/>
    <property type="evidence" value="ECO:0007669"/>
    <property type="project" value="TreeGrafter"/>
</dbReference>
<comment type="caution">
    <text evidence="3">The sequence shown here is derived from an EMBL/GenBank/DDBJ whole genome shotgun (WGS) entry which is preliminary data.</text>
</comment>
<dbReference type="GO" id="GO:0005654">
    <property type="term" value="C:nucleoplasm"/>
    <property type="evidence" value="ECO:0007669"/>
    <property type="project" value="TreeGrafter"/>
</dbReference>
<dbReference type="Gene3D" id="3.10.590.10">
    <property type="entry name" value="ph1033 like domains"/>
    <property type="match status" value="1"/>
</dbReference>
<reference evidence="3" key="1">
    <citation type="submission" date="2021-03" db="EMBL/GenBank/DDBJ databases">
        <title>Revisited historic fungal species revealed as producer of novel bioactive compounds through whole genome sequencing and comparative genomics.</title>
        <authorList>
            <person name="Vignolle G.A."/>
            <person name="Hochenegger N."/>
            <person name="Mach R.L."/>
            <person name="Mach-Aigner A.R."/>
            <person name="Javad Rahimi M."/>
            <person name="Salim K.A."/>
            <person name="Chan C.M."/>
            <person name="Lim L.B.L."/>
            <person name="Cai F."/>
            <person name="Druzhinina I.S."/>
            <person name="U'Ren J.M."/>
            <person name="Derntl C."/>
        </authorList>
    </citation>
    <scope>NUCLEOTIDE SEQUENCE</scope>
    <source>
        <strain evidence="3">TUCIM 5799</strain>
    </source>
</reference>
<sequence length="357" mass="40723">MEDHRPRSDTAHDPDFEDWLTFTGWHDVNFRHRKLEYFRDREAMEQQRAIWTAREARVRDFEQNYGTAHEIYRPHVMLPSTENDSSAGDGYGPDTTDPGTGNEVRHHRRTSQGENQSTPPYDDGSNATRIVTPQPPEPAQLCTPYTGHRAARFSDSSRTIGRGRSRSPVPSAQLRNHRYGIINGGLYAQHREYRERSLGSHPSQELELGKNGDTRFFVIRSYNIDNIRACIQEGIWATKPANAGKLCEAFNSCKNVVLTFGANSSHAFQGYARMISLPSADVPKPSWYHTLRWAKSEPFRVEWILTKSVVDSHVRGLKNPLNEDLPITRSRDCQELDDCCGRDLLNILQREATKASK</sequence>
<evidence type="ECO:0000256" key="1">
    <source>
        <dbReference type="SAM" id="MobiDB-lite"/>
    </source>
</evidence>
<evidence type="ECO:0000313" key="3">
    <source>
        <dbReference type="EMBL" id="KAI1880925.1"/>
    </source>
</evidence>
<dbReference type="Pfam" id="PF04146">
    <property type="entry name" value="YTH"/>
    <property type="match status" value="1"/>
</dbReference>
<keyword evidence="4" id="KW-1185">Reference proteome</keyword>
<organism evidence="3 4">
    <name type="scientific">Neoarthrinium moseri</name>
    <dbReference type="NCBI Taxonomy" id="1658444"/>
    <lineage>
        <taxon>Eukaryota</taxon>
        <taxon>Fungi</taxon>
        <taxon>Dikarya</taxon>
        <taxon>Ascomycota</taxon>
        <taxon>Pezizomycotina</taxon>
        <taxon>Sordariomycetes</taxon>
        <taxon>Xylariomycetidae</taxon>
        <taxon>Amphisphaeriales</taxon>
        <taxon>Apiosporaceae</taxon>
        <taxon>Neoarthrinium</taxon>
    </lineage>
</organism>
<dbReference type="CDD" id="cd21134">
    <property type="entry name" value="YTH"/>
    <property type="match status" value="1"/>
</dbReference>
<feature type="region of interest" description="Disordered" evidence="1">
    <location>
        <begin position="75"/>
        <end position="171"/>
    </location>
</feature>